<dbReference type="Gene3D" id="3.90.1200.10">
    <property type="match status" value="1"/>
</dbReference>
<dbReference type="InterPro" id="IPR011009">
    <property type="entry name" value="Kinase-like_dom_sf"/>
</dbReference>
<comment type="caution">
    <text evidence="2">The sequence shown here is derived from an EMBL/GenBank/DDBJ whole genome shotgun (WGS) entry which is preliminary data.</text>
</comment>
<name>A0ABU0PKG1_9MICC</name>
<proteinExistence type="predicted"/>
<feature type="domain" description="Aminoglycoside phosphotransferase" evidence="1">
    <location>
        <begin position="60"/>
        <end position="260"/>
    </location>
</feature>
<evidence type="ECO:0000259" key="1">
    <source>
        <dbReference type="Pfam" id="PF01636"/>
    </source>
</evidence>
<evidence type="ECO:0000313" key="3">
    <source>
        <dbReference type="Proteomes" id="UP001236806"/>
    </source>
</evidence>
<dbReference type="InterPro" id="IPR002575">
    <property type="entry name" value="Aminoglycoside_PTrfase"/>
</dbReference>
<dbReference type="Pfam" id="PF01636">
    <property type="entry name" value="APH"/>
    <property type="match status" value="1"/>
</dbReference>
<sequence length="343" mass="37713">MNRTQIPSQHRDIKEQQVNRAERVCAPEFLNRYVRPHLIPAVPGASDGGTWTTKVIQLDGSGAATVEINLDDGPPVFAKLFPFEDGPAVHAKLQAMRNAGLGAGSPFQAVEPLAWCGDEKVLLCRGAPGKALSEVLDDGAELTEGCARAGSWLAHLHKVDLRVGAPHSLLVTGELTSLAKRLVRVATDRPGYAEVALGMLERLDDLTHDTVDSVHAQSHGQYRPIHVFLTEETVTVIDLDRSAPADPARDVAEFLHRLRQGVHSATGDISRADQPCDAFLGAYREAAGVERLRNLRFHWCRYIFHSLNRDVKNGAADWHNGANDVFRRYREEFYRVAEGRAGA</sequence>
<accession>A0ABU0PKG1</accession>
<dbReference type="SUPFAM" id="SSF56112">
    <property type="entry name" value="Protein kinase-like (PK-like)"/>
    <property type="match status" value="1"/>
</dbReference>
<protein>
    <recommendedName>
        <fullName evidence="1">Aminoglycoside phosphotransferase domain-containing protein</fullName>
    </recommendedName>
</protein>
<gene>
    <name evidence="2" type="ORF">QFZ36_002021</name>
</gene>
<dbReference type="Proteomes" id="UP001236806">
    <property type="component" value="Unassembled WGS sequence"/>
</dbReference>
<evidence type="ECO:0000313" key="2">
    <source>
        <dbReference type="EMBL" id="MDQ0674460.1"/>
    </source>
</evidence>
<organism evidence="2 3">
    <name type="scientific">Pseudarthrobacter siccitolerans</name>
    <dbReference type="NCBI Taxonomy" id="861266"/>
    <lineage>
        <taxon>Bacteria</taxon>
        <taxon>Bacillati</taxon>
        <taxon>Actinomycetota</taxon>
        <taxon>Actinomycetes</taxon>
        <taxon>Micrococcales</taxon>
        <taxon>Micrococcaceae</taxon>
        <taxon>Pseudarthrobacter</taxon>
    </lineage>
</organism>
<reference evidence="2 3" key="1">
    <citation type="submission" date="2023-07" db="EMBL/GenBank/DDBJ databases">
        <title>Comparative genomics of wheat-associated soil bacteria to identify genetic determinants of phenazine resistance.</title>
        <authorList>
            <person name="Mouncey N."/>
        </authorList>
    </citation>
    <scope>NUCLEOTIDE SEQUENCE [LARGE SCALE GENOMIC DNA]</scope>
    <source>
        <strain evidence="2 3">W1I3</strain>
    </source>
</reference>
<keyword evidence="3" id="KW-1185">Reference proteome</keyword>
<dbReference type="EMBL" id="JAUSXB010000001">
    <property type="protein sequence ID" value="MDQ0674460.1"/>
    <property type="molecule type" value="Genomic_DNA"/>
</dbReference>
<dbReference type="RefSeq" id="WP_306636047.1">
    <property type="nucleotide sequence ID" value="NZ_JAUSXB010000001.1"/>
</dbReference>